<organism evidence="8 9">
    <name type="scientific">Escherichia coli</name>
    <dbReference type="NCBI Taxonomy" id="562"/>
    <lineage>
        <taxon>Bacteria</taxon>
        <taxon>Pseudomonadati</taxon>
        <taxon>Pseudomonadota</taxon>
        <taxon>Gammaproteobacteria</taxon>
        <taxon>Enterobacterales</taxon>
        <taxon>Enterobacteriaceae</taxon>
        <taxon>Escherichia</taxon>
    </lineage>
</organism>
<evidence type="ECO:0000256" key="4">
    <source>
        <dbReference type="ARBA" id="ARBA00022553"/>
    </source>
</evidence>
<evidence type="ECO:0000256" key="6">
    <source>
        <dbReference type="ARBA" id="ARBA00022642"/>
    </source>
</evidence>
<keyword evidence="4" id="KW-0597">Phosphoprotein</keyword>
<sequence>MSRFHLMDFGTRRRFSREVQETIVKRLQQESWFVGTSNYDLARRLSLTPMGTQAHEWFQAHQQISPDLANSSELHLLPGWKSIPTNLALH</sequence>
<evidence type="ECO:0000313" key="8">
    <source>
        <dbReference type="EMBL" id="SPX10871.1"/>
    </source>
</evidence>
<dbReference type="Pfam" id="PF04095">
    <property type="entry name" value="NAPRTase"/>
    <property type="match status" value="1"/>
</dbReference>
<reference evidence="8 9" key="1">
    <citation type="submission" date="2018-06" db="EMBL/GenBank/DDBJ databases">
        <authorList>
            <consortium name="Pathogen Informatics"/>
            <person name="Doyle S."/>
        </authorList>
    </citation>
    <scope>NUCLEOTIDE SEQUENCE [LARGE SCALE GENOMIC DNA]</scope>
    <source>
        <strain evidence="8 9">NCTC9073</strain>
    </source>
</reference>
<dbReference type="EMBL" id="UASD01000008">
    <property type="protein sequence ID" value="SPX10871.1"/>
    <property type="molecule type" value="Genomic_DNA"/>
</dbReference>
<dbReference type="InterPro" id="IPR007229">
    <property type="entry name" value="Nic_PRibTrfase-Fam"/>
</dbReference>
<keyword evidence="8" id="KW-0808">Transferase</keyword>
<protein>
    <recommendedName>
        <fullName evidence="3">nicotinate phosphoribosyltransferase</fullName>
        <ecNumber evidence="3">6.3.4.21</ecNumber>
    </recommendedName>
</protein>
<dbReference type="SUPFAM" id="SSF51690">
    <property type="entry name" value="Nicotinate/Quinolinate PRTase C-terminal domain-like"/>
    <property type="match status" value="1"/>
</dbReference>
<dbReference type="Proteomes" id="UP000250780">
    <property type="component" value="Unassembled WGS sequence"/>
</dbReference>
<dbReference type="Gene3D" id="3.20.140.10">
    <property type="entry name" value="nicotinate phosphoribosyltransferase"/>
    <property type="match status" value="1"/>
</dbReference>
<keyword evidence="5 8" id="KW-0436">Ligase</keyword>
<dbReference type="GO" id="GO:0034355">
    <property type="term" value="P:NAD+ biosynthetic process via the salvage pathway"/>
    <property type="evidence" value="ECO:0007669"/>
    <property type="project" value="TreeGrafter"/>
</dbReference>
<evidence type="ECO:0000313" key="9">
    <source>
        <dbReference type="Proteomes" id="UP000250780"/>
    </source>
</evidence>
<keyword evidence="8" id="KW-0328">Glycosyltransferase</keyword>
<dbReference type="EC" id="6.3.4.21" evidence="3"/>
<dbReference type="AlphaFoldDB" id="A0A2X1MWJ1"/>
<accession>A0A2X1MWJ1</accession>
<feature type="domain" description="Nicotinate/nicotinamide phosphoribosyltransferase" evidence="7">
    <location>
        <begin position="4"/>
        <end position="73"/>
    </location>
</feature>
<evidence type="ECO:0000256" key="5">
    <source>
        <dbReference type="ARBA" id="ARBA00022598"/>
    </source>
</evidence>
<keyword evidence="6" id="KW-0662">Pyridine nucleotide biosynthesis</keyword>
<dbReference type="InterPro" id="IPR036068">
    <property type="entry name" value="Nicotinate_pribotase-like_C"/>
</dbReference>
<dbReference type="GO" id="GO:0005829">
    <property type="term" value="C:cytosol"/>
    <property type="evidence" value="ECO:0007669"/>
    <property type="project" value="TreeGrafter"/>
</dbReference>
<dbReference type="InterPro" id="IPR041525">
    <property type="entry name" value="N/Namide_PRibTrfase"/>
</dbReference>
<dbReference type="UniPathway" id="UPA00253">
    <property type="reaction ID" value="UER00457"/>
</dbReference>
<dbReference type="PANTHER" id="PTHR11098:SF1">
    <property type="entry name" value="NICOTINATE PHOSPHORIBOSYLTRANSFERASE"/>
    <property type="match status" value="1"/>
</dbReference>
<comment type="similarity">
    <text evidence="2">Belongs to the NAPRTase family.</text>
</comment>
<evidence type="ECO:0000259" key="7">
    <source>
        <dbReference type="Pfam" id="PF04095"/>
    </source>
</evidence>
<dbReference type="GO" id="GO:0004516">
    <property type="term" value="F:nicotinate phosphoribosyltransferase activity"/>
    <property type="evidence" value="ECO:0007669"/>
    <property type="project" value="UniProtKB-EC"/>
</dbReference>
<name>A0A2X1MWJ1_ECOLX</name>
<comment type="pathway">
    <text evidence="1">Cofactor biosynthesis; NAD(+) biosynthesis; nicotinate D-ribonucleotide from nicotinate: step 1/1.</text>
</comment>
<dbReference type="GO" id="GO:0016757">
    <property type="term" value="F:glycosyltransferase activity"/>
    <property type="evidence" value="ECO:0007669"/>
    <property type="project" value="UniProtKB-KW"/>
</dbReference>
<evidence type="ECO:0000256" key="1">
    <source>
        <dbReference type="ARBA" id="ARBA00004952"/>
    </source>
</evidence>
<dbReference type="PANTHER" id="PTHR11098">
    <property type="entry name" value="NICOTINATE PHOSPHORIBOSYLTRANSFERASE"/>
    <property type="match status" value="1"/>
</dbReference>
<evidence type="ECO:0000256" key="2">
    <source>
        <dbReference type="ARBA" id="ARBA00010897"/>
    </source>
</evidence>
<gene>
    <name evidence="8" type="primary">pncB_2</name>
    <name evidence="8" type="ORF">NCTC9073_02185</name>
</gene>
<evidence type="ECO:0000256" key="3">
    <source>
        <dbReference type="ARBA" id="ARBA00013236"/>
    </source>
</evidence>
<proteinExistence type="inferred from homology"/>